<dbReference type="Proteomes" id="UP001219525">
    <property type="component" value="Unassembled WGS sequence"/>
</dbReference>
<reference evidence="1" key="1">
    <citation type="submission" date="2023-03" db="EMBL/GenBank/DDBJ databases">
        <title>Massive genome expansion in bonnet fungi (Mycena s.s.) driven by repeated elements and novel gene families across ecological guilds.</title>
        <authorList>
            <consortium name="Lawrence Berkeley National Laboratory"/>
            <person name="Harder C.B."/>
            <person name="Miyauchi S."/>
            <person name="Viragh M."/>
            <person name="Kuo A."/>
            <person name="Thoen E."/>
            <person name="Andreopoulos B."/>
            <person name="Lu D."/>
            <person name="Skrede I."/>
            <person name="Drula E."/>
            <person name="Henrissat B."/>
            <person name="Morin E."/>
            <person name="Kohler A."/>
            <person name="Barry K."/>
            <person name="LaButti K."/>
            <person name="Morin E."/>
            <person name="Salamov A."/>
            <person name="Lipzen A."/>
            <person name="Mereny Z."/>
            <person name="Hegedus B."/>
            <person name="Baldrian P."/>
            <person name="Stursova M."/>
            <person name="Weitz H."/>
            <person name="Taylor A."/>
            <person name="Grigoriev I.V."/>
            <person name="Nagy L.G."/>
            <person name="Martin F."/>
            <person name="Kauserud H."/>
        </authorList>
    </citation>
    <scope>NUCLEOTIDE SEQUENCE</scope>
    <source>
        <strain evidence="1">9144</strain>
    </source>
</reference>
<gene>
    <name evidence="1" type="ORF">GGX14DRAFT_392116</name>
</gene>
<name>A0AAD6VJD5_9AGAR</name>
<dbReference type="EMBL" id="JARJCW010000018">
    <property type="protein sequence ID" value="KAJ7214851.1"/>
    <property type="molecule type" value="Genomic_DNA"/>
</dbReference>
<protein>
    <submittedName>
        <fullName evidence="1">Uncharacterized protein</fullName>
    </submittedName>
</protein>
<dbReference type="AlphaFoldDB" id="A0AAD6VJD5"/>
<keyword evidence="2" id="KW-1185">Reference proteome</keyword>
<accession>A0AAD6VJD5</accession>
<evidence type="ECO:0000313" key="2">
    <source>
        <dbReference type="Proteomes" id="UP001219525"/>
    </source>
</evidence>
<proteinExistence type="predicted"/>
<comment type="caution">
    <text evidence="1">The sequence shown here is derived from an EMBL/GenBank/DDBJ whole genome shotgun (WGS) entry which is preliminary data.</text>
</comment>
<evidence type="ECO:0000313" key="1">
    <source>
        <dbReference type="EMBL" id="KAJ7214851.1"/>
    </source>
</evidence>
<sequence>MRKKYGGLFPPPTTAPKVGKVVIDRRSMPVFSGIRRFSSGFHMIEHVHNTATRHANPRYSPAAVYGLRNLSSDSICRCLSLPQAFLRAGRLKQGADCSANNEYTANGCQSLCLQLDTHVYHVRRPAGAQLSSSWISPERANRVSMDSEPALLVSWWLDTSYTLEEGYTYIV</sequence>
<organism evidence="1 2">
    <name type="scientific">Mycena pura</name>
    <dbReference type="NCBI Taxonomy" id="153505"/>
    <lineage>
        <taxon>Eukaryota</taxon>
        <taxon>Fungi</taxon>
        <taxon>Dikarya</taxon>
        <taxon>Basidiomycota</taxon>
        <taxon>Agaricomycotina</taxon>
        <taxon>Agaricomycetes</taxon>
        <taxon>Agaricomycetidae</taxon>
        <taxon>Agaricales</taxon>
        <taxon>Marasmiineae</taxon>
        <taxon>Mycenaceae</taxon>
        <taxon>Mycena</taxon>
    </lineage>
</organism>